<dbReference type="Gene3D" id="3.30.160.250">
    <property type="match status" value="1"/>
</dbReference>
<name>A0A0R2NNM5_9LACO</name>
<evidence type="ECO:0000313" key="2">
    <source>
        <dbReference type="Proteomes" id="UP000050920"/>
    </source>
</evidence>
<dbReference type="EMBL" id="AYGX02000133">
    <property type="protein sequence ID" value="KRO26450.1"/>
    <property type="molecule type" value="Genomic_DNA"/>
</dbReference>
<comment type="caution">
    <text evidence="1">The sequence shown here is derived from an EMBL/GenBank/DDBJ whole genome shotgun (WGS) entry which is preliminary data.</text>
</comment>
<dbReference type="AlphaFoldDB" id="A0A0R2NNM5"/>
<keyword evidence="2" id="KW-1185">Reference proteome</keyword>
<reference evidence="1 2" key="1">
    <citation type="journal article" date="2015" name="Genome Announc.">
        <title>Expanding the biotechnology potential of lactobacilli through comparative genomics of 213 strains and associated genera.</title>
        <authorList>
            <person name="Sun Z."/>
            <person name="Harris H.M."/>
            <person name="McCann A."/>
            <person name="Guo C."/>
            <person name="Argimon S."/>
            <person name="Zhang W."/>
            <person name="Yang X."/>
            <person name="Jeffery I.B."/>
            <person name="Cooney J.C."/>
            <person name="Kagawa T.F."/>
            <person name="Liu W."/>
            <person name="Song Y."/>
            <person name="Salvetti E."/>
            <person name="Wrobel A."/>
            <person name="Rasinkangas P."/>
            <person name="Parkhill J."/>
            <person name="Rea M.C."/>
            <person name="O'Sullivan O."/>
            <person name="Ritari J."/>
            <person name="Douillard F.P."/>
            <person name="Paul Ross R."/>
            <person name="Yang R."/>
            <person name="Briner A.E."/>
            <person name="Felis G.E."/>
            <person name="de Vos W.M."/>
            <person name="Barrangou R."/>
            <person name="Klaenhammer T.R."/>
            <person name="Caufield P.W."/>
            <person name="Cui Y."/>
            <person name="Zhang H."/>
            <person name="O'Toole P.W."/>
        </authorList>
    </citation>
    <scope>NUCLEOTIDE SEQUENCE [LARGE SCALE GENOMIC DNA]</scope>
    <source>
        <strain evidence="1 2">DSM 21115</strain>
    </source>
</reference>
<gene>
    <name evidence="1" type="ORF">DY78_GL000942</name>
</gene>
<organism evidence="1 2">
    <name type="scientific">Lactiplantibacillus fabifermentans DSM 21115</name>
    <dbReference type="NCBI Taxonomy" id="1413187"/>
    <lineage>
        <taxon>Bacteria</taxon>
        <taxon>Bacillati</taxon>
        <taxon>Bacillota</taxon>
        <taxon>Bacilli</taxon>
        <taxon>Lactobacillales</taxon>
        <taxon>Lactobacillaceae</taxon>
        <taxon>Lactiplantibacillus</taxon>
    </lineage>
</organism>
<accession>A0A0R2NNM5</accession>
<evidence type="ECO:0008006" key="3">
    <source>
        <dbReference type="Google" id="ProtNLM"/>
    </source>
</evidence>
<sequence>MKMSKTHKGDFMTTEIVTYPIIVTAAGEGVHVTIPDIAGGETQGEDFVDGVNRAMLLIGQVLSRQPHLPAPSKLNELTLPEHAQAVYVAVDLTMYRQRFPVKVAVPVELPAYLVEASAAHNLDLDKFTTAVLAARLDM</sequence>
<protein>
    <recommendedName>
        <fullName evidence="3">HicB-like antitoxin of toxin-antitoxin system domain-containing protein</fullName>
    </recommendedName>
</protein>
<proteinExistence type="predicted"/>
<dbReference type="Proteomes" id="UP000050920">
    <property type="component" value="Unassembled WGS sequence"/>
</dbReference>
<evidence type="ECO:0000313" key="1">
    <source>
        <dbReference type="EMBL" id="KRO26450.1"/>
    </source>
</evidence>